<protein>
    <submittedName>
        <fullName evidence="2">Uncharacterized protein</fullName>
    </submittedName>
</protein>
<evidence type="ECO:0000256" key="1">
    <source>
        <dbReference type="SAM" id="Phobius"/>
    </source>
</evidence>
<gene>
    <name evidence="2" type="ORF">ACFO6Q_15615</name>
</gene>
<accession>A0ABV9QWN5</accession>
<dbReference type="Proteomes" id="UP001595886">
    <property type="component" value="Unassembled WGS sequence"/>
</dbReference>
<name>A0ABV9QWN5_9GAMM</name>
<proteinExistence type="predicted"/>
<evidence type="ECO:0000313" key="2">
    <source>
        <dbReference type="EMBL" id="MFC4821755.1"/>
    </source>
</evidence>
<dbReference type="RefSeq" id="WP_380022025.1">
    <property type="nucleotide sequence ID" value="NZ_JBHSHD010000010.1"/>
</dbReference>
<sequence length="164" mass="17997">MPLVRREGAYLPSGERRLPLSLVGAVPSRRTDARRPDILARGVGTGGFPMAGEYNARILGRSIIAAACIVAFVPIAYYTIQEWRATRALETFTSELAAGVREADRKAAIAAYQAKPVAAKPVMLETDEVCMQGTVVRVLRTPTKGYEQVLERGRPVRCNGRRRL</sequence>
<evidence type="ECO:0000313" key="3">
    <source>
        <dbReference type="Proteomes" id="UP001595886"/>
    </source>
</evidence>
<keyword evidence="1" id="KW-1133">Transmembrane helix</keyword>
<dbReference type="EMBL" id="JBHSHD010000010">
    <property type="protein sequence ID" value="MFC4821755.1"/>
    <property type="molecule type" value="Genomic_DNA"/>
</dbReference>
<reference evidence="3" key="1">
    <citation type="journal article" date="2019" name="Int. J. Syst. Evol. Microbiol.">
        <title>The Global Catalogue of Microorganisms (GCM) 10K type strain sequencing project: providing services to taxonomists for standard genome sequencing and annotation.</title>
        <authorList>
            <consortium name="The Broad Institute Genomics Platform"/>
            <consortium name="The Broad Institute Genome Sequencing Center for Infectious Disease"/>
            <person name="Wu L."/>
            <person name="Ma J."/>
        </authorList>
    </citation>
    <scope>NUCLEOTIDE SEQUENCE [LARGE SCALE GENOMIC DNA]</scope>
    <source>
        <strain evidence="3">CCUG 30340</strain>
    </source>
</reference>
<feature type="transmembrane region" description="Helical" evidence="1">
    <location>
        <begin position="58"/>
        <end position="80"/>
    </location>
</feature>
<keyword evidence="1" id="KW-0472">Membrane</keyword>
<keyword evidence="3" id="KW-1185">Reference proteome</keyword>
<keyword evidence="1" id="KW-0812">Transmembrane</keyword>
<comment type="caution">
    <text evidence="2">The sequence shown here is derived from an EMBL/GenBank/DDBJ whole genome shotgun (WGS) entry which is preliminary data.</text>
</comment>
<organism evidence="2 3">
    <name type="scientific">Dokdonella ginsengisoli</name>
    <dbReference type="NCBI Taxonomy" id="363846"/>
    <lineage>
        <taxon>Bacteria</taxon>
        <taxon>Pseudomonadati</taxon>
        <taxon>Pseudomonadota</taxon>
        <taxon>Gammaproteobacteria</taxon>
        <taxon>Lysobacterales</taxon>
        <taxon>Rhodanobacteraceae</taxon>
        <taxon>Dokdonella</taxon>
    </lineage>
</organism>